<feature type="domain" description="Hcy-binding" evidence="21">
    <location>
        <begin position="1"/>
        <end position="287"/>
    </location>
</feature>
<evidence type="ECO:0000256" key="19">
    <source>
        <dbReference type="ARBA" id="ARBA00031040"/>
    </source>
</evidence>
<dbReference type="PROSITE" id="PS50972">
    <property type="entry name" value="PTERIN_BINDING"/>
    <property type="match status" value="1"/>
</dbReference>
<comment type="cofactor">
    <cofactor evidence="3">
        <name>methylcob(III)alamin</name>
        <dbReference type="ChEBI" id="CHEBI:28115"/>
    </cofactor>
</comment>
<evidence type="ECO:0000256" key="17">
    <source>
        <dbReference type="ARBA" id="ARBA00023285"/>
    </source>
</evidence>
<dbReference type="InterPro" id="IPR003759">
    <property type="entry name" value="Cbl-bd_cap"/>
</dbReference>
<evidence type="ECO:0000256" key="18">
    <source>
        <dbReference type="ARBA" id="ARBA00025552"/>
    </source>
</evidence>
<keyword evidence="12 20" id="KW-0808">Transferase</keyword>
<dbReference type="EMBL" id="DVLW01000074">
    <property type="protein sequence ID" value="HIT94068.1"/>
    <property type="molecule type" value="Genomic_DNA"/>
</dbReference>
<dbReference type="Proteomes" id="UP000824160">
    <property type="component" value="Unassembled WGS sequence"/>
</dbReference>
<evidence type="ECO:0000256" key="10">
    <source>
        <dbReference type="ARBA" id="ARBA00022605"/>
    </source>
</evidence>
<dbReference type="SUPFAM" id="SSF82282">
    <property type="entry name" value="Homocysteine S-methyltransferase"/>
    <property type="match status" value="1"/>
</dbReference>
<dbReference type="PANTHER" id="PTHR45833">
    <property type="entry name" value="METHIONINE SYNTHASE"/>
    <property type="match status" value="1"/>
</dbReference>
<dbReference type="Gene3D" id="3.20.20.20">
    <property type="entry name" value="Dihydropteroate synthase-like"/>
    <property type="match status" value="1"/>
</dbReference>
<evidence type="ECO:0000256" key="15">
    <source>
        <dbReference type="ARBA" id="ARBA00022833"/>
    </source>
</evidence>
<evidence type="ECO:0000256" key="14">
    <source>
        <dbReference type="ARBA" id="ARBA00022723"/>
    </source>
</evidence>
<evidence type="ECO:0000313" key="25">
    <source>
        <dbReference type="EMBL" id="HIT94068.1"/>
    </source>
</evidence>
<dbReference type="PIRSF" id="PIRSF037472">
    <property type="entry name" value="DHPS_mtfrase"/>
    <property type="match status" value="1"/>
</dbReference>
<evidence type="ECO:0000256" key="8">
    <source>
        <dbReference type="ARBA" id="ARBA00013998"/>
    </source>
</evidence>
<dbReference type="SUPFAM" id="SSF52242">
    <property type="entry name" value="Cobalamin (vitamin B12)-binding domain"/>
    <property type="match status" value="1"/>
</dbReference>
<dbReference type="GO" id="GO:0031419">
    <property type="term" value="F:cobalamin binding"/>
    <property type="evidence" value="ECO:0007669"/>
    <property type="project" value="UniProtKB-KW"/>
</dbReference>
<keyword evidence="17" id="KW-0170">Cobalt</keyword>
<evidence type="ECO:0000256" key="13">
    <source>
        <dbReference type="ARBA" id="ARBA00022691"/>
    </source>
</evidence>
<keyword evidence="14 20" id="KW-0479">Metal-binding</keyword>
<dbReference type="PROSITE" id="PS51332">
    <property type="entry name" value="B12_BINDING"/>
    <property type="match status" value="1"/>
</dbReference>
<dbReference type="Pfam" id="PF02310">
    <property type="entry name" value="B12-binding"/>
    <property type="match status" value="1"/>
</dbReference>
<dbReference type="Pfam" id="PF00809">
    <property type="entry name" value="Pterin_bind"/>
    <property type="match status" value="1"/>
</dbReference>
<dbReference type="GO" id="GO:0008705">
    <property type="term" value="F:methionine synthase activity"/>
    <property type="evidence" value="ECO:0007669"/>
    <property type="project" value="UniProtKB-EC"/>
</dbReference>
<dbReference type="Gene3D" id="3.40.50.280">
    <property type="entry name" value="Cobalamin-binding domain"/>
    <property type="match status" value="1"/>
</dbReference>
<comment type="similarity">
    <text evidence="6">Belongs to the methylamine corrinoid protein family.</text>
</comment>
<accession>A0A9D1H5K5</accession>
<feature type="domain" description="Pterin-binding" evidence="22">
    <location>
        <begin position="316"/>
        <end position="567"/>
    </location>
</feature>
<evidence type="ECO:0000259" key="21">
    <source>
        <dbReference type="PROSITE" id="PS50970"/>
    </source>
</evidence>
<feature type="domain" description="B12-binding" evidence="23">
    <location>
        <begin position="675"/>
        <end position="797"/>
    </location>
</feature>
<dbReference type="AlphaFoldDB" id="A0A9D1H5K5"/>
<proteinExistence type="inferred from homology"/>
<dbReference type="Pfam" id="PF02574">
    <property type="entry name" value="S-methyl_trans"/>
    <property type="match status" value="1"/>
</dbReference>
<evidence type="ECO:0000313" key="26">
    <source>
        <dbReference type="Proteomes" id="UP000824160"/>
    </source>
</evidence>
<evidence type="ECO:0000256" key="7">
    <source>
        <dbReference type="ARBA" id="ARBA00012032"/>
    </source>
</evidence>
<evidence type="ECO:0000256" key="9">
    <source>
        <dbReference type="ARBA" id="ARBA00022603"/>
    </source>
</evidence>
<organism evidence="25 26">
    <name type="scientific">Candidatus Faecivivens stercoripullorum</name>
    <dbReference type="NCBI Taxonomy" id="2840805"/>
    <lineage>
        <taxon>Bacteria</taxon>
        <taxon>Bacillati</taxon>
        <taxon>Bacillota</taxon>
        <taxon>Clostridia</taxon>
        <taxon>Eubacteriales</taxon>
        <taxon>Oscillospiraceae</taxon>
        <taxon>Oscillospiraceae incertae sedis</taxon>
        <taxon>Candidatus Faecivivens</taxon>
    </lineage>
</organism>
<dbReference type="SMART" id="SM01018">
    <property type="entry name" value="B12-binding_2"/>
    <property type="match status" value="1"/>
</dbReference>
<dbReference type="SUPFAM" id="SSF47644">
    <property type="entry name" value="Methionine synthase domain"/>
    <property type="match status" value="1"/>
</dbReference>
<dbReference type="InterPro" id="IPR000489">
    <property type="entry name" value="Pterin-binding_dom"/>
</dbReference>
<dbReference type="PROSITE" id="PS51337">
    <property type="entry name" value="B12_BINDING_NTER"/>
    <property type="match status" value="1"/>
</dbReference>
<reference evidence="25" key="2">
    <citation type="journal article" date="2021" name="PeerJ">
        <title>Extensive microbial diversity within the chicken gut microbiome revealed by metagenomics and culture.</title>
        <authorList>
            <person name="Gilroy R."/>
            <person name="Ravi A."/>
            <person name="Getino M."/>
            <person name="Pursley I."/>
            <person name="Horton D.L."/>
            <person name="Alikhan N.F."/>
            <person name="Baker D."/>
            <person name="Gharbi K."/>
            <person name="Hall N."/>
            <person name="Watson M."/>
            <person name="Adriaenssens E.M."/>
            <person name="Foster-Nyarko E."/>
            <person name="Jarju S."/>
            <person name="Secka A."/>
            <person name="Antonio M."/>
            <person name="Oren A."/>
            <person name="Chaudhuri R.R."/>
            <person name="La Ragione R."/>
            <person name="Hildebrand F."/>
            <person name="Pallen M.J."/>
        </authorList>
    </citation>
    <scope>NUCLEOTIDE SEQUENCE</scope>
    <source>
        <strain evidence="25">ChiBcec7-5410</strain>
    </source>
</reference>
<comment type="catalytic activity">
    <reaction evidence="1">
        <text>(6S)-5-methyl-5,6,7,8-tetrahydrofolate + L-homocysteine = (6S)-5,6,7,8-tetrahydrofolate + L-methionine</text>
        <dbReference type="Rhea" id="RHEA:11172"/>
        <dbReference type="ChEBI" id="CHEBI:18608"/>
        <dbReference type="ChEBI" id="CHEBI:57453"/>
        <dbReference type="ChEBI" id="CHEBI:57844"/>
        <dbReference type="ChEBI" id="CHEBI:58199"/>
        <dbReference type="EC" id="2.1.1.13"/>
    </reaction>
</comment>
<evidence type="ECO:0000256" key="3">
    <source>
        <dbReference type="ARBA" id="ARBA00001956"/>
    </source>
</evidence>
<feature type="binding site" evidence="20">
    <location>
        <position position="272"/>
    </location>
    <ligand>
        <name>Zn(2+)</name>
        <dbReference type="ChEBI" id="CHEBI:29105"/>
    </ligand>
</feature>
<dbReference type="InterPro" id="IPR036594">
    <property type="entry name" value="Meth_synthase_dom"/>
</dbReference>
<dbReference type="GO" id="GO:0050667">
    <property type="term" value="P:homocysteine metabolic process"/>
    <property type="evidence" value="ECO:0007669"/>
    <property type="project" value="TreeGrafter"/>
</dbReference>
<dbReference type="FunFam" id="3.40.50.280:FF:000003">
    <property type="entry name" value="Dimethylamine methyltransferase corrinoid protein"/>
    <property type="match status" value="1"/>
</dbReference>
<dbReference type="Gene3D" id="3.20.20.330">
    <property type="entry name" value="Homocysteine-binding-like domain"/>
    <property type="match status" value="1"/>
</dbReference>
<keyword evidence="9 20" id="KW-0489">Methyltransferase</keyword>
<name>A0A9D1H5K5_9FIRM</name>
<dbReference type="PANTHER" id="PTHR45833:SF1">
    <property type="entry name" value="METHIONINE SYNTHASE"/>
    <property type="match status" value="1"/>
</dbReference>
<dbReference type="NCBIfam" id="NF005719">
    <property type="entry name" value="PRK07535.1"/>
    <property type="match status" value="1"/>
</dbReference>
<evidence type="ECO:0000256" key="16">
    <source>
        <dbReference type="ARBA" id="ARBA00023167"/>
    </source>
</evidence>
<comment type="cofactor">
    <cofactor evidence="2 20">
        <name>Zn(2+)</name>
        <dbReference type="ChEBI" id="CHEBI:29105"/>
    </cofactor>
</comment>
<dbReference type="GO" id="GO:0046872">
    <property type="term" value="F:metal ion binding"/>
    <property type="evidence" value="ECO:0007669"/>
    <property type="project" value="UniProtKB-KW"/>
</dbReference>
<comment type="similarity">
    <text evidence="5">Belongs to the vitamin-B12 dependent methionine synthase family.</text>
</comment>
<dbReference type="GO" id="GO:0005829">
    <property type="term" value="C:cytosol"/>
    <property type="evidence" value="ECO:0007669"/>
    <property type="project" value="TreeGrafter"/>
</dbReference>
<sequence length="797" mass="85435">MNFFTELAGSRMLFFDGGMGTLLQDAGLKPGELPESWNITHPQDILSIHLQYLQAGADFVTTNTFGANALKLHGSSYTAQQLTTAGVQLARQAVQQSGKKAWVALDIGPTGKLLKPLGDLDFETAVEAYKEMVKAGVQAGADCCIIETMSDTIEMKAAVLAVKECCQLPVFVTMVFDERGRLLTGADIPAAVAMLEGLGVDAIGLNCGFGPEQMLPLVDELQKCCSTPILVSPNAGLPVVVNGQTMYNVAPDAFAKVMAEIAEKGVWMVGGCCGTTPAHIAAEVAACRKISPKPLPVYHRTVVSSGSCAVVMGENPVVIGERINPTGKKRFKQALRDGDIDYILNEGVHQLDAGADILDVNVGLPEIDEADMMKRVVSELQGIIDLPLQIDTTNMQAMEAALRIYNGKPMINSVNGKQEVMREVFPLAKKYGGVIVALTIDETGIPETAEGRLAIAEKIVRTAEEEYGISRDNLIVDALTMTVSSSPDAAEVTLKALSMIRQKLGVKTILGVSNVSFGLPRREIINSAFFLLALQAGLDAAIINPASEPMMQSLFAYRVLSQKDAQCTQYIERYSQTTAAAPAPAVTAGSMTLEDAVRRGLREETVQQTRTALETAQPLDIINDRLIPALDLVGKGFEKGTIFLPQLLMSAEAAGAAFDLLKEVMAASGTEQQKRGKVVIATVKGDIHDIGKNIVRVLLDNYGFEVIDLGKDVPPEVVVETVVRENVRLVGLSALMTTTVPSMEETIRQLRAATDCKVMVGGAVLTQEYADQIGADYYAPDAMSSVHYALNVLSPEE</sequence>
<keyword evidence="10" id="KW-0028">Amino-acid biosynthesis</keyword>
<evidence type="ECO:0000256" key="20">
    <source>
        <dbReference type="PROSITE-ProRule" id="PRU00333"/>
    </source>
</evidence>
<keyword evidence="15 20" id="KW-0862">Zinc</keyword>
<dbReference type="InterPro" id="IPR036724">
    <property type="entry name" value="Cobalamin-bd_sf"/>
</dbReference>
<dbReference type="Pfam" id="PF02607">
    <property type="entry name" value="B12-binding_2"/>
    <property type="match status" value="1"/>
</dbReference>
<reference evidence="25" key="1">
    <citation type="submission" date="2020-10" db="EMBL/GenBank/DDBJ databases">
        <authorList>
            <person name="Gilroy R."/>
        </authorList>
    </citation>
    <scope>NUCLEOTIDE SEQUENCE</scope>
    <source>
        <strain evidence="25">ChiBcec7-5410</strain>
    </source>
</reference>
<keyword evidence="16" id="KW-0486">Methionine biosynthesis</keyword>
<evidence type="ECO:0000256" key="4">
    <source>
        <dbReference type="ARBA" id="ARBA00005178"/>
    </source>
</evidence>
<keyword evidence="11" id="KW-0846">Cobalamin</keyword>
<dbReference type="PROSITE" id="PS50970">
    <property type="entry name" value="HCY"/>
    <property type="match status" value="1"/>
</dbReference>
<evidence type="ECO:0000259" key="24">
    <source>
        <dbReference type="PROSITE" id="PS51337"/>
    </source>
</evidence>
<evidence type="ECO:0000256" key="1">
    <source>
        <dbReference type="ARBA" id="ARBA00001700"/>
    </source>
</evidence>
<dbReference type="InterPro" id="IPR011005">
    <property type="entry name" value="Dihydropteroate_synth-like_sf"/>
</dbReference>
<evidence type="ECO:0000256" key="6">
    <source>
        <dbReference type="ARBA" id="ARBA00010854"/>
    </source>
</evidence>
<keyword evidence="13" id="KW-0949">S-adenosyl-L-methionine</keyword>
<dbReference type="GO" id="GO:0046653">
    <property type="term" value="P:tetrahydrofolate metabolic process"/>
    <property type="evidence" value="ECO:0007669"/>
    <property type="project" value="TreeGrafter"/>
</dbReference>
<comment type="pathway">
    <text evidence="4">Amino-acid biosynthesis; L-methionine biosynthesis via de novo pathway; L-methionine from L-homocysteine (MetH route): step 1/1.</text>
</comment>
<dbReference type="InterPro" id="IPR017215">
    <property type="entry name" value="MetH_bac"/>
</dbReference>
<evidence type="ECO:0000256" key="12">
    <source>
        <dbReference type="ARBA" id="ARBA00022679"/>
    </source>
</evidence>
<comment type="caution">
    <text evidence="25">The sequence shown here is derived from an EMBL/GenBank/DDBJ whole genome shotgun (WGS) entry which is preliminary data.</text>
</comment>
<evidence type="ECO:0000256" key="11">
    <source>
        <dbReference type="ARBA" id="ARBA00022628"/>
    </source>
</evidence>
<dbReference type="InterPro" id="IPR003726">
    <property type="entry name" value="HCY_dom"/>
</dbReference>
<gene>
    <name evidence="25" type="ORF">IAC43_02675</name>
</gene>
<dbReference type="InterPro" id="IPR050554">
    <property type="entry name" value="Met_Synthase/Corrinoid"/>
</dbReference>
<evidence type="ECO:0000256" key="5">
    <source>
        <dbReference type="ARBA" id="ARBA00010398"/>
    </source>
</evidence>
<dbReference type="SUPFAM" id="SSF51717">
    <property type="entry name" value="Dihydropteroate synthetase-like"/>
    <property type="match status" value="1"/>
</dbReference>
<dbReference type="InterPro" id="IPR006158">
    <property type="entry name" value="Cobalamin-bd"/>
</dbReference>
<feature type="binding site" evidence="20">
    <location>
        <position position="207"/>
    </location>
    <ligand>
        <name>Zn(2+)</name>
        <dbReference type="ChEBI" id="CHEBI:29105"/>
    </ligand>
</feature>
<evidence type="ECO:0000259" key="23">
    <source>
        <dbReference type="PROSITE" id="PS51332"/>
    </source>
</evidence>
<dbReference type="Gene3D" id="1.10.1240.10">
    <property type="entry name" value="Methionine synthase domain"/>
    <property type="match status" value="1"/>
</dbReference>
<feature type="binding site" evidence="20">
    <location>
        <position position="273"/>
    </location>
    <ligand>
        <name>Zn(2+)</name>
        <dbReference type="ChEBI" id="CHEBI:29105"/>
    </ligand>
</feature>
<feature type="domain" description="B12-binding N-terminal" evidence="24">
    <location>
        <begin position="580"/>
        <end position="673"/>
    </location>
</feature>
<evidence type="ECO:0000259" key="22">
    <source>
        <dbReference type="PROSITE" id="PS50972"/>
    </source>
</evidence>
<dbReference type="GO" id="GO:0032259">
    <property type="term" value="P:methylation"/>
    <property type="evidence" value="ECO:0007669"/>
    <property type="project" value="UniProtKB-KW"/>
</dbReference>
<comment type="function">
    <text evidence="18">Catalyzes the transfer of a methyl group from methyl-cobalamin to homocysteine, yielding enzyme-bound cob(I)alamin and methionine. Subsequently, remethylates the cofactor using methyltetrahydrofolate.</text>
</comment>
<dbReference type="EC" id="2.1.1.13" evidence="7"/>
<dbReference type="InterPro" id="IPR036589">
    <property type="entry name" value="HCY_dom_sf"/>
</dbReference>
<protein>
    <recommendedName>
        <fullName evidence="8">Methionine synthase</fullName>
        <ecNumber evidence="7">2.1.1.13</ecNumber>
    </recommendedName>
    <alternativeName>
        <fullName evidence="19">5-methyltetrahydrofolate--homocysteine methyltransferase</fullName>
    </alternativeName>
</protein>
<evidence type="ECO:0000256" key="2">
    <source>
        <dbReference type="ARBA" id="ARBA00001947"/>
    </source>
</evidence>